<dbReference type="InterPro" id="IPR006379">
    <property type="entry name" value="HAD-SF_hydro_IIB"/>
</dbReference>
<evidence type="ECO:0000256" key="4">
    <source>
        <dbReference type="ARBA" id="ARBA00022801"/>
    </source>
</evidence>
<dbReference type="NCBIfam" id="TIGR01484">
    <property type="entry name" value="HAD-SF-IIB"/>
    <property type="match status" value="1"/>
</dbReference>
<dbReference type="InterPro" id="IPR036412">
    <property type="entry name" value="HAD-like_sf"/>
</dbReference>
<comment type="function">
    <text evidence="5 6">Removes the phosphate from trehalose 6-phosphate to produce free trehalose.</text>
</comment>
<dbReference type="Proteomes" id="UP000298017">
    <property type="component" value="Unassembled WGS sequence"/>
</dbReference>
<evidence type="ECO:0000256" key="3">
    <source>
        <dbReference type="ARBA" id="ARBA00008770"/>
    </source>
</evidence>
<dbReference type="Gene3D" id="3.30.70.1020">
    <property type="entry name" value="Trehalose-6-phosphate phosphatase related protein, domain 2"/>
    <property type="match status" value="1"/>
</dbReference>
<protein>
    <recommendedName>
        <fullName evidence="6">Trehalose 6-phosphate phosphatase</fullName>
        <ecNumber evidence="6">3.1.3.12</ecNumber>
    </recommendedName>
</protein>
<dbReference type="Gene3D" id="3.40.50.1000">
    <property type="entry name" value="HAD superfamily/HAD-like"/>
    <property type="match status" value="1"/>
</dbReference>
<gene>
    <name evidence="7" type="primary">otsB</name>
    <name evidence="7" type="ORF">E4P33_04845</name>
</gene>
<accession>A0AAX2SDV0</accession>
<organism evidence="7 8">
    <name type="scientific">Kocuria rhizophila</name>
    <dbReference type="NCBI Taxonomy" id="72000"/>
    <lineage>
        <taxon>Bacteria</taxon>
        <taxon>Bacillati</taxon>
        <taxon>Actinomycetota</taxon>
        <taxon>Actinomycetes</taxon>
        <taxon>Micrococcales</taxon>
        <taxon>Micrococcaceae</taxon>
        <taxon>Kocuria</taxon>
    </lineage>
</organism>
<dbReference type="PANTHER" id="PTHR43768:SF3">
    <property type="entry name" value="TREHALOSE 6-PHOSPHATE PHOSPHATASE"/>
    <property type="match status" value="1"/>
</dbReference>
<comment type="catalytic activity">
    <reaction evidence="1 6">
        <text>alpha,alpha-trehalose 6-phosphate + H2O = alpha,alpha-trehalose + phosphate</text>
        <dbReference type="Rhea" id="RHEA:23420"/>
        <dbReference type="ChEBI" id="CHEBI:15377"/>
        <dbReference type="ChEBI" id="CHEBI:16551"/>
        <dbReference type="ChEBI" id="CHEBI:43474"/>
        <dbReference type="ChEBI" id="CHEBI:58429"/>
        <dbReference type="EC" id="3.1.3.12"/>
    </reaction>
</comment>
<dbReference type="InterPro" id="IPR003337">
    <property type="entry name" value="Trehalose_PPase"/>
</dbReference>
<dbReference type="RefSeq" id="WP_121566911.1">
    <property type="nucleotide sequence ID" value="NZ_CAJFZU010000032.1"/>
</dbReference>
<sequence>MGDGVEDALDAAAEAESLLVALDFDGTLAPFTERPEDSRPLPAARDALDALARLPRTTVAVISGRPLDFLRTVVDPDRAMVLSGSHGAEVDLGAAPGADGGTEIVLDPQQRELLARAVADTEAIVARYPGSRAEHKPAGVAFHTRPIADPEVAQRALADMRNAYAAVPGLRVTPGQQVVECSVLSATKGDGLDAIRAAVRPDVTVFAGDDDTDEDALAVLGPRDVGIKVGAKDSVAPWRMADPATLAEALAGLVRRRARALGHAG</sequence>
<dbReference type="InterPro" id="IPR023214">
    <property type="entry name" value="HAD_sf"/>
</dbReference>
<keyword evidence="4 6" id="KW-0378">Hydrolase</keyword>
<keyword evidence="6" id="KW-0460">Magnesium</keyword>
<dbReference type="EC" id="3.1.3.12" evidence="6"/>
<keyword evidence="6" id="KW-0479">Metal-binding</keyword>
<evidence type="ECO:0000256" key="1">
    <source>
        <dbReference type="ARBA" id="ARBA00000500"/>
    </source>
</evidence>
<evidence type="ECO:0000256" key="6">
    <source>
        <dbReference type="RuleBase" id="RU361117"/>
    </source>
</evidence>
<comment type="caution">
    <text evidence="7">The sequence shown here is derived from an EMBL/GenBank/DDBJ whole genome shotgun (WGS) entry which is preliminary data.</text>
</comment>
<evidence type="ECO:0000313" key="8">
    <source>
        <dbReference type="Proteomes" id="UP000298017"/>
    </source>
</evidence>
<dbReference type="Pfam" id="PF02358">
    <property type="entry name" value="Trehalose_PPase"/>
    <property type="match status" value="1"/>
</dbReference>
<dbReference type="PANTHER" id="PTHR43768">
    <property type="entry name" value="TREHALOSE 6-PHOSPHATE PHOSPHATASE"/>
    <property type="match status" value="1"/>
</dbReference>
<dbReference type="GO" id="GO:0004805">
    <property type="term" value="F:trehalose-phosphatase activity"/>
    <property type="evidence" value="ECO:0007669"/>
    <property type="project" value="UniProtKB-EC"/>
</dbReference>
<comment type="pathway">
    <text evidence="2 6">Glycan biosynthesis; trehalose biosynthesis.</text>
</comment>
<comment type="similarity">
    <text evidence="3 6">Belongs to the trehalose phosphatase family.</text>
</comment>
<dbReference type="EMBL" id="SPNK01000003">
    <property type="protein sequence ID" value="TFI02366.1"/>
    <property type="molecule type" value="Genomic_DNA"/>
</dbReference>
<reference evidence="7 8" key="1">
    <citation type="submission" date="2019-03" db="EMBL/GenBank/DDBJ databases">
        <title>Genome Sequencing and Assembly of Various Microbes Isolated from Alder Root Nodule.</title>
        <authorList>
            <person name="Swanson E."/>
            <person name="Sevigny J.L."/>
            <person name="Pesce C."/>
            <person name="Davis I."/>
            <person name="Kleiner V."/>
            <person name="Tisa L."/>
        </authorList>
    </citation>
    <scope>NUCLEOTIDE SEQUENCE [LARGE SCALE GENOMIC DNA]</scope>
    <source>
        <strain evidence="7 8">4R-31</strain>
    </source>
</reference>
<comment type="cofactor">
    <cofactor evidence="6">
        <name>Mg(2+)</name>
        <dbReference type="ChEBI" id="CHEBI:18420"/>
    </cofactor>
</comment>
<dbReference type="InterPro" id="IPR044651">
    <property type="entry name" value="OTSB-like"/>
</dbReference>
<dbReference type="AlphaFoldDB" id="A0AAX2SDV0"/>
<name>A0AAX2SDV0_KOCRH</name>
<dbReference type="NCBIfam" id="TIGR00685">
    <property type="entry name" value="T6PP"/>
    <property type="match status" value="1"/>
</dbReference>
<evidence type="ECO:0000313" key="7">
    <source>
        <dbReference type="EMBL" id="TFI02366.1"/>
    </source>
</evidence>
<dbReference type="GO" id="GO:0046872">
    <property type="term" value="F:metal ion binding"/>
    <property type="evidence" value="ECO:0007669"/>
    <property type="project" value="UniProtKB-KW"/>
</dbReference>
<dbReference type="GO" id="GO:0005992">
    <property type="term" value="P:trehalose biosynthetic process"/>
    <property type="evidence" value="ECO:0007669"/>
    <property type="project" value="InterPro"/>
</dbReference>
<evidence type="ECO:0000256" key="2">
    <source>
        <dbReference type="ARBA" id="ARBA00005199"/>
    </source>
</evidence>
<evidence type="ECO:0000256" key="5">
    <source>
        <dbReference type="ARBA" id="ARBA00024179"/>
    </source>
</evidence>
<dbReference type="SUPFAM" id="SSF56784">
    <property type="entry name" value="HAD-like"/>
    <property type="match status" value="1"/>
</dbReference>
<proteinExistence type="inferred from homology"/>
<keyword evidence="8" id="KW-1185">Reference proteome</keyword>